<dbReference type="GO" id="GO:0008234">
    <property type="term" value="F:cysteine-type peptidase activity"/>
    <property type="evidence" value="ECO:0007669"/>
    <property type="project" value="UniProtKB-KW"/>
</dbReference>
<keyword evidence="7" id="KW-1185">Reference proteome</keyword>
<accession>A0A1M5LPK8</accession>
<keyword evidence="4" id="KW-0788">Thiol protease</keyword>
<protein>
    <submittedName>
        <fullName evidence="6">NlpC/P60 family protein</fullName>
    </submittedName>
</protein>
<dbReference type="Gene3D" id="3.90.1720.10">
    <property type="entry name" value="endopeptidase domain like (from Nostoc punctiforme)"/>
    <property type="match status" value="1"/>
</dbReference>
<keyword evidence="3" id="KW-0378">Hydrolase</keyword>
<dbReference type="PANTHER" id="PTHR47053">
    <property type="entry name" value="MUREIN DD-ENDOPEPTIDASE MEPH-RELATED"/>
    <property type="match status" value="1"/>
</dbReference>
<evidence type="ECO:0000259" key="5">
    <source>
        <dbReference type="PROSITE" id="PS51935"/>
    </source>
</evidence>
<dbReference type="GO" id="GO:0006508">
    <property type="term" value="P:proteolysis"/>
    <property type="evidence" value="ECO:0007669"/>
    <property type="project" value="UniProtKB-KW"/>
</dbReference>
<reference evidence="7" key="1">
    <citation type="submission" date="2016-11" db="EMBL/GenBank/DDBJ databases">
        <authorList>
            <person name="Varghese N."/>
            <person name="Submissions S."/>
        </authorList>
    </citation>
    <scope>NUCLEOTIDE SEQUENCE [LARGE SCALE GENOMIC DNA]</scope>
    <source>
        <strain evidence="7">DSM 2635</strain>
    </source>
</reference>
<keyword evidence="2" id="KW-0645">Protease</keyword>
<proteinExistence type="inferred from homology"/>
<dbReference type="Pfam" id="PF00877">
    <property type="entry name" value="NLPC_P60"/>
    <property type="match status" value="1"/>
</dbReference>
<dbReference type="InterPro" id="IPR000064">
    <property type="entry name" value="NLP_P60_dom"/>
</dbReference>
<evidence type="ECO:0000313" key="7">
    <source>
        <dbReference type="Proteomes" id="UP000243255"/>
    </source>
</evidence>
<dbReference type="AlphaFoldDB" id="A0A1M5LPK8"/>
<dbReference type="STRING" id="1121321.SAMN04488530_10534"/>
<comment type="similarity">
    <text evidence="1">Belongs to the peptidase C40 family.</text>
</comment>
<dbReference type="InterPro" id="IPR051202">
    <property type="entry name" value="Peptidase_C40"/>
</dbReference>
<dbReference type="SUPFAM" id="SSF54001">
    <property type="entry name" value="Cysteine proteinases"/>
    <property type="match status" value="1"/>
</dbReference>
<sequence>MNRIIITSINQKDRGNKMSNVSDIVLTSLLRAMSSANASTSSRTSSNDMFDSILGSMLGNLNFSSGTCESCRSNSMGNLDTLNTLLGTVNDNRINIKNSATNESSKTVVNESVENISKPAVEVPKPNDVNTSNKMNKAMEMLHAQLGKKYVWGATGPNSFDCSGLVQYVYKNALGKNIPRVSADQSKFGQAVDRKDLQVGDLLFFDTMNKGRVSHVGMYIGNNEFIHASNPRSGVKKSTLTGYYEKTYKGARRP</sequence>
<dbReference type="OrthoDB" id="9808890at2"/>
<dbReference type="EMBL" id="FQWX01000005">
    <property type="protein sequence ID" value="SHG66830.1"/>
    <property type="molecule type" value="Genomic_DNA"/>
</dbReference>
<evidence type="ECO:0000256" key="1">
    <source>
        <dbReference type="ARBA" id="ARBA00007074"/>
    </source>
</evidence>
<feature type="domain" description="NlpC/P60" evidence="5">
    <location>
        <begin position="132"/>
        <end position="254"/>
    </location>
</feature>
<name>A0A1M5LPK8_9FIRM</name>
<dbReference type="InterPro" id="IPR038765">
    <property type="entry name" value="Papain-like_cys_pep_sf"/>
</dbReference>
<dbReference type="PANTHER" id="PTHR47053:SF1">
    <property type="entry name" value="MUREIN DD-ENDOPEPTIDASE MEPH-RELATED"/>
    <property type="match status" value="1"/>
</dbReference>
<organism evidence="6 7">
    <name type="scientific">Asaccharospora irregularis DSM 2635</name>
    <dbReference type="NCBI Taxonomy" id="1121321"/>
    <lineage>
        <taxon>Bacteria</taxon>
        <taxon>Bacillati</taxon>
        <taxon>Bacillota</taxon>
        <taxon>Clostridia</taxon>
        <taxon>Peptostreptococcales</taxon>
        <taxon>Peptostreptococcaceae</taxon>
        <taxon>Asaccharospora</taxon>
    </lineage>
</organism>
<dbReference type="Proteomes" id="UP000243255">
    <property type="component" value="Unassembled WGS sequence"/>
</dbReference>
<gene>
    <name evidence="6" type="ORF">SAMN04488530_10534</name>
</gene>
<evidence type="ECO:0000256" key="2">
    <source>
        <dbReference type="ARBA" id="ARBA00022670"/>
    </source>
</evidence>
<dbReference type="PROSITE" id="PS51935">
    <property type="entry name" value="NLPC_P60"/>
    <property type="match status" value="1"/>
</dbReference>
<evidence type="ECO:0000313" key="6">
    <source>
        <dbReference type="EMBL" id="SHG66830.1"/>
    </source>
</evidence>
<evidence type="ECO:0000256" key="3">
    <source>
        <dbReference type="ARBA" id="ARBA00022801"/>
    </source>
</evidence>
<evidence type="ECO:0000256" key="4">
    <source>
        <dbReference type="ARBA" id="ARBA00022807"/>
    </source>
</evidence>